<dbReference type="OrthoDB" id="6960643at2"/>
<dbReference type="EMBL" id="RRZK01000020">
    <property type="protein sequence ID" value="TDB61595.1"/>
    <property type="molecule type" value="Genomic_DNA"/>
</dbReference>
<proteinExistence type="predicted"/>
<gene>
    <name evidence="1" type="ORF">EIY72_15405</name>
</gene>
<name>A0A4V2X8Z0_PSEVA</name>
<comment type="caution">
    <text evidence="1">The sequence shown here is derived from an EMBL/GenBank/DDBJ whole genome shotgun (WGS) entry which is preliminary data.</text>
</comment>
<accession>A0A4V2X8Z0</accession>
<sequence>MGAAPAAVASVAYRDKLFTSRTLILKDDRTLPVVAARVEVLATDTEALAFLDASAEHELIKE</sequence>
<organism evidence="1 2">
    <name type="scientific">Pseudomonas vancouverensis</name>
    <dbReference type="NCBI Taxonomy" id="95300"/>
    <lineage>
        <taxon>Bacteria</taxon>
        <taxon>Pseudomonadati</taxon>
        <taxon>Pseudomonadota</taxon>
        <taxon>Gammaproteobacteria</taxon>
        <taxon>Pseudomonadales</taxon>
        <taxon>Pseudomonadaceae</taxon>
        <taxon>Pseudomonas</taxon>
    </lineage>
</organism>
<dbReference type="Proteomes" id="UP000295254">
    <property type="component" value="Unassembled WGS sequence"/>
</dbReference>
<reference evidence="2" key="1">
    <citation type="journal article" date="2019" name="bioRxiv">
        <title>Bacterially produced spermidine induces plant systemic susceptibility to pathogens.</title>
        <authorList>
            <person name="Melnyk R.A."/>
            <person name="Beskrovnaya P.A."/>
            <person name="Liu Z."/>
            <person name="Song Y."/>
            <person name="Haney C.H."/>
        </authorList>
    </citation>
    <scope>NUCLEOTIDE SEQUENCE [LARGE SCALE GENOMIC DNA]</scope>
    <source>
        <strain evidence="2">Dha-51</strain>
    </source>
</reference>
<evidence type="ECO:0000313" key="1">
    <source>
        <dbReference type="EMBL" id="TDB61595.1"/>
    </source>
</evidence>
<evidence type="ECO:0000313" key="2">
    <source>
        <dbReference type="Proteomes" id="UP000295254"/>
    </source>
</evidence>
<keyword evidence="2" id="KW-1185">Reference proteome</keyword>
<dbReference type="AlphaFoldDB" id="A0A4V2X8Z0"/>
<protein>
    <submittedName>
        <fullName evidence="1">Uncharacterized protein</fullName>
    </submittedName>
</protein>